<dbReference type="AlphaFoldDB" id="A0A1G2CI14"/>
<dbReference type="Proteomes" id="UP000176287">
    <property type="component" value="Unassembled WGS sequence"/>
</dbReference>
<proteinExistence type="predicted"/>
<name>A0A1G2CI14_9BACT</name>
<dbReference type="STRING" id="1798649.A3B13_02540"/>
<evidence type="ECO:0000313" key="1">
    <source>
        <dbReference type="EMBL" id="OGZ01043.1"/>
    </source>
</evidence>
<comment type="caution">
    <text evidence="1">The sequence shown here is derived from an EMBL/GenBank/DDBJ whole genome shotgun (WGS) entry which is preliminary data.</text>
</comment>
<sequence length="271" mass="30964">MTKQRFEGVGNERSFEDKKQDYFTKLGFSVREALKLHKANGLWERNEKGKRDWGNVSEHCLVEVARVRIFAKLLGLEEKSKKALMSAAALHDFFQKKKKEVIIAGELSRASFTEASRKADEMMRAARIDEGIIRLVNSVGDESLLETQKVLSKEKLSDDDSTFLVMHYVDDYTTNATWVEPCEEKDGKVLNNFDKRMDAAEANPRYKRNNEEGRAVFNGETAYEAQRRIGHIVESRLAALIGERQGKILDSLALPEFIDELIKQEIKNSES</sequence>
<protein>
    <recommendedName>
        <fullName evidence="3">HD domain-containing protein</fullName>
    </recommendedName>
</protein>
<evidence type="ECO:0008006" key="3">
    <source>
        <dbReference type="Google" id="ProtNLM"/>
    </source>
</evidence>
<evidence type="ECO:0000313" key="2">
    <source>
        <dbReference type="Proteomes" id="UP000176287"/>
    </source>
</evidence>
<gene>
    <name evidence="1" type="ORF">A3B13_02540</name>
</gene>
<reference evidence="1 2" key="1">
    <citation type="journal article" date="2016" name="Nat. Commun.">
        <title>Thousands of microbial genomes shed light on interconnected biogeochemical processes in an aquifer system.</title>
        <authorList>
            <person name="Anantharaman K."/>
            <person name="Brown C.T."/>
            <person name="Hug L.A."/>
            <person name="Sharon I."/>
            <person name="Castelle C.J."/>
            <person name="Probst A.J."/>
            <person name="Thomas B.C."/>
            <person name="Singh A."/>
            <person name="Wilkins M.J."/>
            <person name="Karaoz U."/>
            <person name="Brodie E.L."/>
            <person name="Williams K.H."/>
            <person name="Hubbard S.S."/>
            <person name="Banfield J.F."/>
        </authorList>
    </citation>
    <scope>NUCLEOTIDE SEQUENCE [LARGE SCALE GENOMIC DNA]</scope>
</reference>
<accession>A0A1G2CI14</accession>
<dbReference type="EMBL" id="MHKZ01000007">
    <property type="protein sequence ID" value="OGZ01043.1"/>
    <property type="molecule type" value="Genomic_DNA"/>
</dbReference>
<organism evidence="1 2">
    <name type="scientific">Candidatus Liptonbacteria bacterium RIFCSPLOWO2_01_FULL_45_15</name>
    <dbReference type="NCBI Taxonomy" id="1798649"/>
    <lineage>
        <taxon>Bacteria</taxon>
        <taxon>Candidatus Liptoniibacteriota</taxon>
    </lineage>
</organism>